<dbReference type="CDD" id="cd19533">
    <property type="entry name" value="starter-C_NRPS"/>
    <property type="match status" value="1"/>
</dbReference>
<dbReference type="GO" id="GO:0008610">
    <property type="term" value="P:lipid biosynthetic process"/>
    <property type="evidence" value="ECO:0007669"/>
    <property type="project" value="UniProtKB-ARBA"/>
</dbReference>
<dbReference type="SMART" id="SM00823">
    <property type="entry name" value="PKS_PP"/>
    <property type="match status" value="1"/>
</dbReference>
<reference evidence="6 7" key="1">
    <citation type="journal article" date="2011" name="EMBO J.">
        <title>Structural diversity of bacterial flagellar motors.</title>
        <authorList>
            <person name="Chen S."/>
            <person name="Beeby M."/>
            <person name="Murphy G.E."/>
            <person name="Leadbetter J.R."/>
            <person name="Hendrixson D.R."/>
            <person name="Briegel A."/>
            <person name="Li Z."/>
            <person name="Shi J."/>
            <person name="Tocheva E.I."/>
            <person name="Muller A."/>
            <person name="Dobro M.J."/>
            <person name="Jensen G.J."/>
        </authorList>
    </citation>
    <scope>NUCLEOTIDE SEQUENCE [LARGE SCALE GENOMIC DNA]</scope>
    <source>
        <strain evidence="6 7">DSM 6540</strain>
    </source>
</reference>
<dbReference type="RefSeq" id="WP_004573290.1">
    <property type="nucleotide sequence ID" value="NZ_AFGF01000081.1"/>
</dbReference>
<dbReference type="eggNOG" id="COG1020">
    <property type="taxonomic scope" value="Bacteria"/>
</dbReference>
<dbReference type="SUPFAM" id="SSF52777">
    <property type="entry name" value="CoA-dependent acyltransferases"/>
    <property type="match status" value="2"/>
</dbReference>
<dbReference type="InterPro" id="IPR029058">
    <property type="entry name" value="AB_hydrolase_fold"/>
</dbReference>
<gene>
    <name evidence="6" type="ORF">ALO_10064</name>
</gene>
<dbReference type="FunFam" id="2.30.38.10:FF:000001">
    <property type="entry name" value="Non-ribosomal peptide synthetase PvdI"/>
    <property type="match status" value="1"/>
</dbReference>
<evidence type="ECO:0000256" key="1">
    <source>
        <dbReference type="ARBA" id="ARBA00001957"/>
    </source>
</evidence>
<evidence type="ECO:0000313" key="6">
    <source>
        <dbReference type="EMBL" id="EGO63957.1"/>
    </source>
</evidence>
<dbReference type="Gene3D" id="3.30.559.30">
    <property type="entry name" value="Nonribosomal peptide synthetase, condensation domain"/>
    <property type="match status" value="1"/>
</dbReference>
<dbReference type="SUPFAM" id="SSF56801">
    <property type="entry name" value="Acetyl-CoA synthetase-like"/>
    <property type="match status" value="1"/>
</dbReference>
<dbReference type="InterPro" id="IPR045851">
    <property type="entry name" value="AMP-bd_C_sf"/>
</dbReference>
<dbReference type="InterPro" id="IPR023213">
    <property type="entry name" value="CAT-like_dom_sf"/>
</dbReference>
<dbReference type="Gene3D" id="3.30.559.10">
    <property type="entry name" value="Chloramphenicol acetyltransferase-like domain"/>
    <property type="match status" value="1"/>
</dbReference>
<dbReference type="Gene3D" id="3.30.300.30">
    <property type="match status" value="1"/>
</dbReference>
<dbReference type="InterPro" id="IPR001242">
    <property type="entry name" value="Condensation_dom"/>
</dbReference>
<keyword evidence="4" id="KW-0597">Phosphoprotein</keyword>
<dbReference type="InterPro" id="IPR001031">
    <property type="entry name" value="Thioesterase"/>
</dbReference>
<feature type="domain" description="Carrier" evidence="5">
    <location>
        <begin position="981"/>
        <end position="1056"/>
    </location>
</feature>
<dbReference type="GO" id="GO:0003824">
    <property type="term" value="F:catalytic activity"/>
    <property type="evidence" value="ECO:0007669"/>
    <property type="project" value="InterPro"/>
</dbReference>
<dbReference type="OrthoDB" id="9778383at2"/>
<accession>F7NIW0</accession>
<dbReference type="FunFam" id="3.40.50.980:FF:000001">
    <property type="entry name" value="Non-ribosomal peptide synthetase"/>
    <property type="match status" value="1"/>
</dbReference>
<dbReference type="GO" id="GO:0005829">
    <property type="term" value="C:cytosol"/>
    <property type="evidence" value="ECO:0007669"/>
    <property type="project" value="TreeGrafter"/>
</dbReference>
<evidence type="ECO:0000256" key="4">
    <source>
        <dbReference type="ARBA" id="ARBA00022553"/>
    </source>
</evidence>
<evidence type="ECO:0000313" key="7">
    <source>
        <dbReference type="Proteomes" id="UP000003240"/>
    </source>
</evidence>
<dbReference type="InterPro" id="IPR036736">
    <property type="entry name" value="ACP-like_sf"/>
</dbReference>
<dbReference type="Pfam" id="PF00975">
    <property type="entry name" value="Thioesterase"/>
    <property type="match status" value="1"/>
</dbReference>
<dbReference type="PROSITE" id="PS00455">
    <property type="entry name" value="AMP_BINDING"/>
    <property type="match status" value="1"/>
</dbReference>
<dbReference type="Pfam" id="PF00501">
    <property type="entry name" value="AMP-binding"/>
    <property type="match status" value="1"/>
</dbReference>
<comment type="caution">
    <text evidence="6">The sequence shown here is derived from an EMBL/GenBank/DDBJ whole genome shotgun (WGS) entry which is preliminary data.</text>
</comment>
<evidence type="ECO:0000256" key="3">
    <source>
        <dbReference type="ARBA" id="ARBA00022450"/>
    </source>
</evidence>
<dbReference type="PANTHER" id="PTHR45527:SF14">
    <property type="entry name" value="PLIPASTATIN SYNTHASE SUBUNIT B"/>
    <property type="match status" value="1"/>
</dbReference>
<dbReference type="InterPro" id="IPR042099">
    <property type="entry name" value="ANL_N_sf"/>
</dbReference>
<dbReference type="Proteomes" id="UP000003240">
    <property type="component" value="Unassembled WGS sequence"/>
</dbReference>
<evidence type="ECO:0000259" key="5">
    <source>
        <dbReference type="PROSITE" id="PS50075"/>
    </source>
</evidence>
<dbReference type="PROSITE" id="PS50075">
    <property type="entry name" value="CARRIER"/>
    <property type="match status" value="1"/>
</dbReference>
<dbReference type="GO" id="GO:0043041">
    <property type="term" value="P:amino acid activation for nonribosomal peptide biosynthetic process"/>
    <property type="evidence" value="ECO:0007669"/>
    <property type="project" value="TreeGrafter"/>
</dbReference>
<dbReference type="InterPro" id="IPR009081">
    <property type="entry name" value="PP-bd_ACP"/>
</dbReference>
<dbReference type="GO" id="GO:0044550">
    <property type="term" value="P:secondary metabolite biosynthetic process"/>
    <property type="evidence" value="ECO:0007669"/>
    <property type="project" value="UniProtKB-ARBA"/>
</dbReference>
<proteinExistence type="inferred from homology"/>
<dbReference type="FunFam" id="3.30.300.30:FF:000010">
    <property type="entry name" value="Enterobactin synthetase component F"/>
    <property type="match status" value="1"/>
</dbReference>
<dbReference type="Gene3D" id="3.40.50.1820">
    <property type="entry name" value="alpha/beta hydrolase"/>
    <property type="match status" value="1"/>
</dbReference>
<dbReference type="SUPFAM" id="SSF53474">
    <property type="entry name" value="alpha/beta-Hydrolases"/>
    <property type="match status" value="1"/>
</dbReference>
<dbReference type="CDD" id="cd17643">
    <property type="entry name" value="A_NRPS_Cytc1-like"/>
    <property type="match status" value="1"/>
</dbReference>
<name>F7NIW0_9FIRM</name>
<dbReference type="FunFam" id="3.40.50.980:FF:000002">
    <property type="entry name" value="Enterobactin synthetase component F"/>
    <property type="match status" value="1"/>
</dbReference>
<dbReference type="NCBIfam" id="TIGR01733">
    <property type="entry name" value="AA-adenyl-dom"/>
    <property type="match status" value="1"/>
</dbReference>
<dbReference type="InterPro" id="IPR025110">
    <property type="entry name" value="AMP-bd_C"/>
</dbReference>
<dbReference type="Pfam" id="PF00668">
    <property type="entry name" value="Condensation"/>
    <property type="match status" value="1"/>
</dbReference>
<sequence>MSHCQEARWTLSGAQSGIWFAQQLEPENPIYNAGEYIEIKGRLDRINFELALRQALKEAEALHVRFGVNEQGPWQVIRPVSAFPLHFMDVSAEKNPQQAAEKWMNDDLSRPVDLLHEPLFRQALFKVEPDRYFWYQRIHHIVMDGFGSSLISQRVADIYTALIQNRSYEEDSFAPLHLVLEEDLAYRASTNFARDRQFWLQQFADQPDIVTLVDRKPGRSKQVLRRSAGLPPAAGRSLRAAARKFGGGLSELLIAATAIYIHRMTGTQDVVLSLPMMGRLGSVSLNIPCMIVNLLPLRLQVQPNMNFTELLGQVAAGVGNVQRHQRYRHEELRRDLKLLGENQRMAGPQINIMPFEHGLDFAGNEGVIHKLAIGPVDDLAINVYDKSDGNGLKIDFAANSEIYSDSDVRLHQKRFLRLLEKLTVAEQGQAIARSELLLPEERERLMVHWNATARTLSPACLPALFEQQVVRTPENIAVVFENTALTYQELNLRANKLAHLLVARGAGPEQFVALALPRSLEMIVGLLAVLKAGAAYLPVDPEYPNDRIRFILDDARPACVLTNSGAASKLSGIKGAQIVLDAIGTIEELNQYPDTNPVDADRVQPLSPSSPAYVIYTSGSTGTPKGVVIPHQNVVRLFSATEPWFHFNSEDVWTLFHSYAFDFSVWEIWGPLLYGGRLVVVPYSVSRSPAEFLQLLGREKVTVLNQTPSAFYQFMQADRENPALSRELSLRFVIFGGEALELSRLEEWYSRHPENAPTLVNMYGITETTVHVSYLKLNRSIAARRANSLVGCGIPDLNVYVLDAGLQPVPPGVVGELYVAGAGLARGYLGRPGLTASRFVADPFGPAGTRMYRTGDLARWHEDGSLDYMGRADHQIKIRGFRIELGEIESVLAMHSHVAQVAVIVREDQPGDKRLAAYVVPSARTGFDSDDLRRHAAKLLPNYMIPSAFVEIAALPLTPNGKLDGKALPAPDSAAAAVGRGPRTPQEEVLRDLFMEVLALPRVGVDDSFFDLGGHSLLAVQLMRKIHDLLGVQMSIGNLFEAPTVAGLAERLEMGSGQSALDVLLPLRAKGESSPLFCIHPAGGLSWCYAGLMASLGPGYPVYGIQARGISRREKLPQTLNEMAADYIRQIRTIQPTGPYHLLGWSLGGNVVQAMAAQLQNQGEAINLAVLFDAYPSTVLPYKAPDEEKALIALLVLGGYDPASLGDKPLNQASVLEILRRDGSALASLDEETVLNLKTVFANSVRILSEHRPEPFTGNILFFRSASMPEWFEPICPETWKPYIRGRIEQYNIDCHHKDMCQPQPLAEIGSILVQKLQEVTRTHGVSSKEGGDQV</sequence>
<dbReference type="InterPro" id="IPR010071">
    <property type="entry name" value="AA_adenyl_dom"/>
</dbReference>
<dbReference type="GO" id="GO:0031177">
    <property type="term" value="F:phosphopantetheine binding"/>
    <property type="evidence" value="ECO:0007669"/>
    <property type="project" value="InterPro"/>
</dbReference>
<comment type="cofactor">
    <cofactor evidence="1">
        <name>pantetheine 4'-phosphate</name>
        <dbReference type="ChEBI" id="CHEBI:47942"/>
    </cofactor>
</comment>
<dbReference type="Gene3D" id="3.40.50.12780">
    <property type="entry name" value="N-terminal domain of ligase-like"/>
    <property type="match status" value="1"/>
</dbReference>
<dbReference type="FunFam" id="3.40.50.12780:FF:000012">
    <property type="entry name" value="Non-ribosomal peptide synthetase"/>
    <property type="match status" value="1"/>
</dbReference>
<dbReference type="Pfam" id="PF00550">
    <property type="entry name" value="PP-binding"/>
    <property type="match status" value="1"/>
</dbReference>
<dbReference type="InterPro" id="IPR020806">
    <property type="entry name" value="PKS_PP-bd"/>
</dbReference>
<dbReference type="SUPFAM" id="SSF47336">
    <property type="entry name" value="ACP-like"/>
    <property type="match status" value="1"/>
</dbReference>
<dbReference type="GO" id="GO:0072330">
    <property type="term" value="P:monocarboxylic acid biosynthetic process"/>
    <property type="evidence" value="ECO:0007669"/>
    <property type="project" value="UniProtKB-ARBA"/>
</dbReference>
<evidence type="ECO:0000256" key="2">
    <source>
        <dbReference type="ARBA" id="ARBA00006432"/>
    </source>
</evidence>
<dbReference type="FunFam" id="1.10.1200.10:FF:000016">
    <property type="entry name" value="Non-ribosomal peptide synthase"/>
    <property type="match status" value="1"/>
</dbReference>
<dbReference type="InterPro" id="IPR020845">
    <property type="entry name" value="AMP-binding_CS"/>
</dbReference>
<dbReference type="EMBL" id="AFGF01000081">
    <property type="protein sequence ID" value="EGO63957.1"/>
    <property type="molecule type" value="Genomic_DNA"/>
</dbReference>
<dbReference type="STRING" id="1009370.ALO_10064"/>
<dbReference type="InterPro" id="IPR000873">
    <property type="entry name" value="AMP-dep_synth/lig_dom"/>
</dbReference>
<dbReference type="PANTHER" id="PTHR45527">
    <property type="entry name" value="NONRIBOSOMAL PEPTIDE SYNTHETASE"/>
    <property type="match status" value="1"/>
</dbReference>
<protein>
    <submittedName>
        <fullName evidence="6">Siderophore 2,3-dihydroxybenzoate-glycine-threonine trimeric ester bacillibactin synthetase</fullName>
    </submittedName>
</protein>
<comment type="similarity">
    <text evidence="2">Belongs to the ATP-dependent AMP-binding enzyme family.</text>
</comment>
<keyword evidence="3" id="KW-0596">Phosphopantetheine</keyword>
<keyword evidence="7" id="KW-1185">Reference proteome</keyword>
<dbReference type="Pfam" id="PF13193">
    <property type="entry name" value="AMP-binding_C"/>
    <property type="match status" value="1"/>
</dbReference>
<organism evidence="6 7">
    <name type="scientific">Acetonema longum DSM 6540</name>
    <dbReference type="NCBI Taxonomy" id="1009370"/>
    <lineage>
        <taxon>Bacteria</taxon>
        <taxon>Bacillati</taxon>
        <taxon>Bacillota</taxon>
        <taxon>Negativicutes</taxon>
        <taxon>Acetonemataceae</taxon>
        <taxon>Acetonema</taxon>
    </lineage>
</organism>